<evidence type="ECO:0000313" key="2">
    <source>
        <dbReference type="EMBL" id="KAG1346247.1"/>
    </source>
</evidence>
<dbReference type="PROSITE" id="PS50878">
    <property type="entry name" value="RT_POL"/>
    <property type="match status" value="1"/>
</dbReference>
<evidence type="ECO:0000259" key="1">
    <source>
        <dbReference type="PROSITE" id="PS50878"/>
    </source>
</evidence>
<name>A0A8K0IAJ2_COCNU</name>
<protein>
    <submittedName>
        <fullName evidence="2">Putative mitochondrial protein</fullName>
    </submittedName>
</protein>
<evidence type="ECO:0000313" key="3">
    <source>
        <dbReference type="Proteomes" id="UP000797356"/>
    </source>
</evidence>
<dbReference type="Pfam" id="PF00078">
    <property type="entry name" value="RVT_1"/>
    <property type="match status" value="1"/>
</dbReference>
<comment type="caution">
    <text evidence="2">The sequence shown here is derived from an EMBL/GenBank/DDBJ whole genome shotgun (WGS) entry which is preliminary data.</text>
</comment>
<keyword evidence="3" id="KW-1185">Reference proteome</keyword>
<proteinExistence type="predicted"/>
<dbReference type="CDD" id="cd01650">
    <property type="entry name" value="RT_nLTR_like"/>
    <property type="match status" value="1"/>
</dbReference>
<dbReference type="SUPFAM" id="SSF56672">
    <property type="entry name" value="DNA/RNA polymerases"/>
    <property type="match status" value="1"/>
</dbReference>
<dbReference type="InterPro" id="IPR000477">
    <property type="entry name" value="RT_dom"/>
</dbReference>
<accession>A0A8K0IAJ2</accession>
<feature type="domain" description="Reverse transcriptase" evidence="1">
    <location>
        <begin position="34"/>
        <end position="289"/>
    </location>
</feature>
<dbReference type="OrthoDB" id="784000at2759"/>
<sequence>MQSDRAPGPLGFQPLFFKYFWSTIRNEVLAAIQEVFSLEKMPRQWKTTYIVLILKKENPRDVLDYRPISLCNILYKLMAKLLVNHLKPLIPSLVSAEQDAFVLARNISKNIMVAHEIFHSMSRASPRKSLMIIRADMEKAYDRMSWKFIEVVLGHYGFHSTFIRWIMTCVTHPCFSVIVNGTPSDWFTSSGGLRQGCPLSPFLFILCSDMLSRSLQHLTETGGLRAYEPTNSGLSISHLMFADDLLLVARATTWNARILKQTLMKYCIQSGQQININKSHISFSKRINI</sequence>
<organism evidence="2 3">
    <name type="scientific">Cocos nucifera</name>
    <name type="common">Coconut palm</name>
    <dbReference type="NCBI Taxonomy" id="13894"/>
    <lineage>
        <taxon>Eukaryota</taxon>
        <taxon>Viridiplantae</taxon>
        <taxon>Streptophyta</taxon>
        <taxon>Embryophyta</taxon>
        <taxon>Tracheophyta</taxon>
        <taxon>Spermatophyta</taxon>
        <taxon>Magnoliopsida</taxon>
        <taxon>Liliopsida</taxon>
        <taxon>Arecaceae</taxon>
        <taxon>Arecoideae</taxon>
        <taxon>Cocoseae</taxon>
        <taxon>Attaleinae</taxon>
        <taxon>Cocos</taxon>
    </lineage>
</organism>
<dbReference type="Proteomes" id="UP000797356">
    <property type="component" value="Chromosome 6"/>
</dbReference>
<dbReference type="InterPro" id="IPR043502">
    <property type="entry name" value="DNA/RNA_pol_sf"/>
</dbReference>
<gene>
    <name evidence="2" type="ORF">COCNU_06G000760</name>
</gene>
<dbReference type="AlphaFoldDB" id="A0A8K0IAJ2"/>
<dbReference type="EMBL" id="CM017877">
    <property type="protein sequence ID" value="KAG1346247.1"/>
    <property type="molecule type" value="Genomic_DNA"/>
</dbReference>
<dbReference type="PANTHER" id="PTHR19446">
    <property type="entry name" value="REVERSE TRANSCRIPTASES"/>
    <property type="match status" value="1"/>
</dbReference>
<reference evidence="2" key="1">
    <citation type="journal article" date="2017" name="Gigascience">
        <title>The genome draft of coconut (Cocos nucifera).</title>
        <authorList>
            <person name="Xiao Y."/>
            <person name="Xu P."/>
            <person name="Fan H."/>
            <person name="Baudouin L."/>
            <person name="Xia W."/>
            <person name="Bocs S."/>
            <person name="Xu J."/>
            <person name="Li Q."/>
            <person name="Guo A."/>
            <person name="Zhou L."/>
            <person name="Li J."/>
            <person name="Wu Y."/>
            <person name="Ma Z."/>
            <person name="Armero A."/>
            <person name="Issali A.E."/>
            <person name="Liu N."/>
            <person name="Peng M."/>
            <person name="Yang Y."/>
        </authorList>
    </citation>
    <scope>NUCLEOTIDE SEQUENCE</scope>
    <source>
        <tissue evidence="2">Spear leaf of Hainan Tall coconut</tissue>
    </source>
</reference>
<reference evidence="2" key="2">
    <citation type="submission" date="2019-07" db="EMBL/GenBank/DDBJ databases">
        <authorList>
            <person name="Yang Y."/>
            <person name="Bocs S."/>
            <person name="Baudouin L."/>
        </authorList>
    </citation>
    <scope>NUCLEOTIDE SEQUENCE</scope>
    <source>
        <tissue evidence="2">Spear leaf of Hainan Tall coconut</tissue>
    </source>
</reference>